<gene>
    <name evidence="1" type="ORF">Aud_005858</name>
</gene>
<dbReference type="GeneID" id="66993335"/>
<dbReference type="AlphaFoldDB" id="A0A8E0UZF3"/>
<comment type="caution">
    <text evidence="1">The sequence shown here is derived from an EMBL/GenBank/DDBJ whole genome shotgun (WGS) entry which is preliminary data.</text>
</comment>
<reference evidence="1" key="1">
    <citation type="journal article" date="2015" name="Genome Announc.">
        <title>Draft Genome Sequence of the Pathogenic Filamentous Fungus Aspergillus udagawae Strain IFM 46973T.</title>
        <authorList>
            <person name="Kusuya Y."/>
            <person name="Takahashi-Nakaguchi A."/>
            <person name="Takahashi H."/>
            <person name="Yaguchi T."/>
        </authorList>
    </citation>
    <scope>NUCLEOTIDE SEQUENCE</scope>
    <source>
        <strain evidence="1">IFM 46973</strain>
    </source>
</reference>
<dbReference type="EMBL" id="BBXM02000004">
    <property type="protein sequence ID" value="GIC89443.1"/>
    <property type="molecule type" value="Genomic_DNA"/>
</dbReference>
<organism evidence="1 2">
    <name type="scientific">Aspergillus udagawae</name>
    <dbReference type="NCBI Taxonomy" id="91492"/>
    <lineage>
        <taxon>Eukaryota</taxon>
        <taxon>Fungi</taxon>
        <taxon>Dikarya</taxon>
        <taxon>Ascomycota</taxon>
        <taxon>Pezizomycotina</taxon>
        <taxon>Eurotiomycetes</taxon>
        <taxon>Eurotiomycetidae</taxon>
        <taxon>Eurotiales</taxon>
        <taxon>Aspergillaceae</taxon>
        <taxon>Aspergillus</taxon>
        <taxon>Aspergillus subgen. Fumigati</taxon>
    </lineage>
</organism>
<name>A0A8E0UZF3_9EURO</name>
<dbReference type="Proteomes" id="UP000036893">
    <property type="component" value="Unassembled WGS sequence"/>
</dbReference>
<reference evidence="1" key="2">
    <citation type="submission" date="2021-01" db="EMBL/GenBank/DDBJ databases">
        <title>Pan-genome distribution and transcriptional activeness of fungal secondary metabolism genes in Aspergillus section Fumigati.</title>
        <authorList>
            <person name="Takahashi H."/>
            <person name="Umemura M."/>
            <person name="Ninomiya A."/>
            <person name="Kusuya Y."/>
            <person name="Urayama S."/>
            <person name="Shimizu M."/>
            <person name="Watanabe A."/>
            <person name="Kamei K."/>
            <person name="Yaguchi T."/>
            <person name="Hagiwara D."/>
        </authorList>
    </citation>
    <scope>NUCLEOTIDE SEQUENCE</scope>
    <source>
        <strain evidence="1">IFM 46973</strain>
    </source>
</reference>
<accession>A0A8E0UZF3</accession>
<proteinExistence type="predicted"/>
<sequence length="409" mass="46570">MGQLSSFVRSSDADTSFATPRLTLTLEGKSYVDPYYDTSYSLIIRITRDEDDPHTQPCIIHWDPIEDAFGQPGIMLVRSNHDFTEDLGPVQVDSNQLRAKSLHPRNVSQSDPCFKQLYPGTSVSWELDLPSVYFNSLKPEYDYKIRWIGGQISLWDWGTLAQHNGRILGPKSPAVVLPGGPEQLLHINYVETDIEEEIPPLPPSPAPMLASARKSGAPVFSLTIAGPATLSMKDRNPDGRLRYPVTMTLSYDAAPDGLDEKPVTFHTFIFKWIDDRDYGFRLYFRRKGDDDWSSVEIPVIFTYHMYQFSEIVPVNVGRNDKDEFAALLPGESWSFTREVTHFPKDAAPGDEFRYRFKGTQLDWWDWGHFRDHENTVVGIEYLVRDPKDNGGRPGLVVPASNWVEFTMVE</sequence>
<evidence type="ECO:0000313" key="2">
    <source>
        <dbReference type="Proteomes" id="UP000036893"/>
    </source>
</evidence>
<protein>
    <submittedName>
        <fullName evidence="1">Uncharacterized protein</fullName>
    </submittedName>
</protein>
<evidence type="ECO:0000313" key="1">
    <source>
        <dbReference type="EMBL" id="GIC89443.1"/>
    </source>
</evidence>
<dbReference type="RefSeq" id="XP_043146709.1">
    <property type="nucleotide sequence ID" value="XM_043290774.1"/>
</dbReference>